<dbReference type="AlphaFoldDB" id="H5TKR0"/>
<name>H5TKR0_GORO1</name>
<feature type="transmembrane region" description="Helical" evidence="1">
    <location>
        <begin position="380"/>
        <end position="399"/>
    </location>
</feature>
<feature type="transmembrane region" description="Helical" evidence="1">
    <location>
        <begin position="430"/>
        <end position="448"/>
    </location>
</feature>
<keyword evidence="1" id="KW-0812">Transmembrane</keyword>
<dbReference type="InterPro" id="IPR036890">
    <property type="entry name" value="HATPase_C_sf"/>
</dbReference>
<feature type="transmembrane region" description="Helical" evidence="1">
    <location>
        <begin position="285"/>
        <end position="307"/>
    </location>
</feature>
<evidence type="ECO:0000256" key="2">
    <source>
        <dbReference type="SAM" id="SignalP"/>
    </source>
</evidence>
<dbReference type="Proteomes" id="UP000005038">
    <property type="component" value="Unassembled WGS sequence"/>
</dbReference>
<evidence type="ECO:0000256" key="1">
    <source>
        <dbReference type="SAM" id="Phobius"/>
    </source>
</evidence>
<keyword evidence="1" id="KW-1133">Transmembrane helix</keyword>
<keyword evidence="4" id="KW-1185">Reference proteome</keyword>
<keyword evidence="1" id="KW-0472">Membrane</keyword>
<dbReference type="EMBL" id="BAFB01000091">
    <property type="protein sequence ID" value="GAB34068.1"/>
    <property type="molecule type" value="Genomic_DNA"/>
</dbReference>
<feature type="transmembrane region" description="Helical" evidence="1">
    <location>
        <begin position="313"/>
        <end position="336"/>
    </location>
</feature>
<feature type="transmembrane region" description="Helical" evidence="1">
    <location>
        <begin position="406"/>
        <end position="424"/>
    </location>
</feature>
<accession>H5TKR0</accession>
<feature type="signal peptide" evidence="2">
    <location>
        <begin position="1"/>
        <end position="23"/>
    </location>
</feature>
<organism evidence="3 4">
    <name type="scientific">Gordonia otitidis (strain DSM 44809 / CCUG 52243 / JCM 12355 / NBRC 100426 / IFM 10032)</name>
    <dbReference type="NCBI Taxonomy" id="1108044"/>
    <lineage>
        <taxon>Bacteria</taxon>
        <taxon>Bacillati</taxon>
        <taxon>Actinomycetota</taxon>
        <taxon>Actinomycetes</taxon>
        <taxon>Mycobacteriales</taxon>
        <taxon>Gordoniaceae</taxon>
        <taxon>Gordonia</taxon>
    </lineage>
</organism>
<protein>
    <recommendedName>
        <fullName evidence="5">Two-component histidine kinase</fullName>
    </recommendedName>
</protein>
<dbReference type="Gene3D" id="3.30.565.10">
    <property type="entry name" value="Histidine kinase-like ATPase, C-terminal domain"/>
    <property type="match status" value="1"/>
</dbReference>
<sequence length="621" mass="64556">MGAKRTALSVAGALSGAASVAIAVNYLALQGTPETGLGRVAQYYALAIPVYTVCSTAAVALLAAGWRDIAELTDRHRASREHSERAMVRGIAKAELGSHQSRVLHDTVVNTLGAVANGAVVSDREGLRERCRADVAAIDALEEFRIPGVATVSDLISYAGTLDIDLVVHDRAALDALIARQPLWRRQEIVGLLGESITNAAKHSQVDRVSVSVDGLAGQVAIRDEGVGTADTAALVAALDLRARDGMTLVDVESAPGAGMTVTLTVPPLQSVEGRNVLADAVAGITVRLVPVLLAEFLAVAALASAFRTGWSMHAMIPALVAWMIVAAVLVTLTVAPRRDGHLSALVVTAGYLGMVAAGVVAVAGPFIEATSSGNGFISSNMSWLGDAAAGVCICFILVDGRRAVMLPPLVIGAAGLTVTMMISGRAATSAVVTLFADALLIAVFMVVRTRMADMAAEIENLHRRELLRREELERSAVEASFHAVQGPSLLSSARALLTELIAAPERSAEYETRAAARHEESRLRALITIPVGQEPRWMPVIEMARSAGVLLTLHFFGGGGGGRQADEDVGDEVIGAVVDSVGAARAGERVTVGVFAEDSPVRVTVVADSLSGGIVELGGV</sequence>
<feature type="transmembrane region" description="Helical" evidence="1">
    <location>
        <begin position="43"/>
        <end position="66"/>
    </location>
</feature>
<feature type="chain" id="PRO_5003598421" description="Two-component histidine kinase" evidence="2">
    <location>
        <begin position="24"/>
        <end position="621"/>
    </location>
</feature>
<feature type="transmembrane region" description="Helical" evidence="1">
    <location>
        <begin position="343"/>
        <end position="368"/>
    </location>
</feature>
<keyword evidence="2" id="KW-0732">Signal</keyword>
<dbReference type="STRING" id="1108044.GOOTI_091_00640"/>
<gene>
    <name evidence="3" type="ORF">GOOTI_091_00640</name>
</gene>
<evidence type="ECO:0008006" key="5">
    <source>
        <dbReference type="Google" id="ProtNLM"/>
    </source>
</evidence>
<reference evidence="3" key="1">
    <citation type="submission" date="2012-02" db="EMBL/GenBank/DDBJ databases">
        <title>Whole genome shotgun sequence of Gordonia otitidis NBRC 100426.</title>
        <authorList>
            <person name="Yoshida I."/>
            <person name="Hosoyama A."/>
            <person name="Tsuchikane K."/>
            <person name="Katsumata H."/>
            <person name="Yamazaki S."/>
            <person name="Fujita N."/>
        </authorList>
    </citation>
    <scope>NUCLEOTIDE SEQUENCE [LARGE SCALE GENOMIC DNA]</scope>
    <source>
        <strain evidence="3">NBRC 100426</strain>
    </source>
</reference>
<proteinExistence type="predicted"/>
<dbReference type="SUPFAM" id="SSF55874">
    <property type="entry name" value="ATPase domain of HSP90 chaperone/DNA topoisomerase II/histidine kinase"/>
    <property type="match status" value="1"/>
</dbReference>
<comment type="caution">
    <text evidence="3">The sequence shown here is derived from an EMBL/GenBank/DDBJ whole genome shotgun (WGS) entry which is preliminary data.</text>
</comment>
<evidence type="ECO:0000313" key="3">
    <source>
        <dbReference type="EMBL" id="GAB34068.1"/>
    </source>
</evidence>
<evidence type="ECO:0000313" key="4">
    <source>
        <dbReference type="Proteomes" id="UP000005038"/>
    </source>
</evidence>